<protein>
    <recommendedName>
        <fullName evidence="4">Short chain amide porin</fullName>
    </recommendedName>
</protein>
<feature type="signal peptide" evidence="1">
    <location>
        <begin position="1"/>
        <end position="21"/>
    </location>
</feature>
<feature type="chain" id="PRO_5045297193" description="Short chain amide porin" evidence="1">
    <location>
        <begin position="22"/>
        <end position="479"/>
    </location>
</feature>
<proteinExistence type="predicted"/>
<dbReference type="EMBL" id="JBHLTS010000004">
    <property type="protein sequence ID" value="MFC0512936.1"/>
    <property type="molecule type" value="Genomic_DNA"/>
</dbReference>
<keyword evidence="1" id="KW-0732">Signal</keyword>
<accession>A0ABV6KZN0</accession>
<dbReference type="RefSeq" id="WP_377020812.1">
    <property type="nucleotide sequence ID" value="NZ_JBHLTS010000004.1"/>
</dbReference>
<reference evidence="2 3" key="1">
    <citation type="submission" date="2024-09" db="EMBL/GenBank/DDBJ databases">
        <authorList>
            <person name="Sun Q."/>
            <person name="Mori K."/>
        </authorList>
    </citation>
    <scope>NUCLEOTIDE SEQUENCE [LARGE SCALE GENOMIC DNA]</scope>
    <source>
        <strain evidence="2 3">NCAIM B.02415</strain>
    </source>
</reference>
<name>A0ABV6KZN0_9SPHI</name>
<sequence>MYKLFILLCITSLLTVSRVFGQGGSPEYGEGMRIKLDSSGNKYIHFSTWATFWARYSNSNPGTAINGVAKNNWSDFSLRQFRLLTYSQLSPRYLILADIGMDNQSFSTGGSAGGGNSGNGGSTFSGTLGKKPELYIHDLWNEYAVLPDKDPKSKRQRFASLYIGTGLHYWMGLSRMTTSSSSNYLALDVPLYNWPLVDLSDQFARQLGVYFKGNIGPVAYRWSVNKPFTVLSSATAFPKSAPDSSYAVDNNATGKLSTTGYAAWQFLEKEGNFLPYTTGTYVGTKKVFNIGAGYYYTGDGTVTQAFNSANSPLIRHHIMLWAIDSFADLPFGGAQNWAFTGYMVYYHYDFGPNYLRNASIMNANATQAPGYTGPVSQAGFGNLAPLIGTGHSLFTQVGLLLPKNLLDAGMRLQPFGEFSYQQFERYGSSKFTYWSAGWNLYLDGHHARLSFKYQTRPVVTGNRQNGSEGSYILATQVML</sequence>
<comment type="caution">
    <text evidence="2">The sequence shown here is derived from an EMBL/GenBank/DDBJ whole genome shotgun (WGS) entry which is preliminary data.</text>
</comment>
<gene>
    <name evidence="2" type="ORF">ACFFGT_01955</name>
</gene>
<keyword evidence="3" id="KW-1185">Reference proteome</keyword>
<dbReference type="Proteomes" id="UP001589828">
    <property type="component" value="Unassembled WGS sequence"/>
</dbReference>
<evidence type="ECO:0000313" key="2">
    <source>
        <dbReference type="EMBL" id="MFC0512936.1"/>
    </source>
</evidence>
<evidence type="ECO:0000256" key="1">
    <source>
        <dbReference type="SAM" id="SignalP"/>
    </source>
</evidence>
<evidence type="ECO:0008006" key="4">
    <source>
        <dbReference type="Google" id="ProtNLM"/>
    </source>
</evidence>
<evidence type="ECO:0000313" key="3">
    <source>
        <dbReference type="Proteomes" id="UP001589828"/>
    </source>
</evidence>
<organism evidence="2 3">
    <name type="scientific">Mucilaginibacter angelicae</name>
    <dbReference type="NCBI Taxonomy" id="869718"/>
    <lineage>
        <taxon>Bacteria</taxon>
        <taxon>Pseudomonadati</taxon>
        <taxon>Bacteroidota</taxon>
        <taxon>Sphingobacteriia</taxon>
        <taxon>Sphingobacteriales</taxon>
        <taxon>Sphingobacteriaceae</taxon>
        <taxon>Mucilaginibacter</taxon>
    </lineage>
</organism>